<reference evidence="1" key="1">
    <citation type="journal article" date="2017" name="J. Invertebr. Pathol.">
        <title>Identification and bacterial characteristics of Xenorhabdus hominickii ANU101 from an entomopathogenic nematode, Steinernema monticolum.</title>
        <authorList>
            <person name="Park Y."/>
            <person name="Kang S."/>
            <person name="Sadekuzzaman M."/>
            <person name="Kim H."/>
            <person name="Jung J.K."/>
            <person name="Kim Y."/>
        </authorList>
    </citation>
    <scope>NUCLEOTIDE SEQUENCE</scope>
    <source>
        <strain evidence="1">ANU101</strain>
        <plasmid evidence="1">unnamed1</plasmid>
    </source>
</reference>
<dbReference type="EMBL" id="KX517798">
    <property type="protein sequence ID" value="ARD69593.1"/>
    <property type="molecule type" value="Genomic_DNA"/>
</dbReference>
<sequence>MRRNAFNHSNAQNLFVDHAALEHDLELDKKIAEKIEENRRHLRLKIRIADEIRKEHETYKRPSACEKLTMFFCLLDKTPIYSNGTEFFKLKKDFSREPFCL</sequence>
<geneLocation type="plasmid" evidence="1">
    <name>unnamed1</name>
</geneLocation>
<dbReference type="Proteomes" id="UP000225433">
    <property type="component" value="Unassembled WGS sequence"/>
</dbReference>
<evidence type="ECO:0000313" key="2">
    <source>
        <dbReference type="EMBL" id="PHM52424.1"/>
    </source>
</evidence>
<accession>A0A1V0M3Z6</accession>
<name>A0A1V0M3Z6_XENHO</name>
<organism evidence="1">
    <name type="scientific">Xenorhabdus hominickii</name>
    <dbReference type="NCBI Taxonomy" id="351679"/>
    <lineage>
        <taxon>Bacteria</taxon>
        <taxon>Pseudomonadati</taxon>
        <taxon>Pseudomonadota</taxon>
        <taxon>Gammaproteobacteria</taxon>
        <taxon>Enterobacterales</taxon>
        <taxon>Morganellaceae</taxon>
        <taxon>Xenorhabdus</taxon>
    </lineage>
</organism>
<evidence type="ECO:0000313" key="3">
    <source>
        <dbReference type="Proteomes" id="UP000225433"/>
    </source>
</evidence>
<protein>
    <submittedName>
        <fullName evidence="1">Uncharacterized protein</fullName>
    </submittedName>
</protein>
<dbReference type="EMBL" id="NJAI01000009">
    <property type="protein sequence ID" value="PHM52424.1"/>
    <property type="molecule type" value="Genomic_DNA"/>
</dbReference>
<gene>
    <name evidence="2" type="ORF">Xhom_04502</name>
</gene>
<proteinExistence type="predicted"/>
<reference evidence="2 3" key="2">
    <citation type="journal article" date="2017" name="Nat. Microbiol.">
        <title>Natural product diversity associated with the nematode symbionts Photorhabdus and Xenorhabdus.</title>
        <authorList>
            <person name="Tobias N.J."/>
            <person name="Wolff H."/>
            <person name="Djahanschiri B."/>
            <person name="Grundmann F."/>
            <person name="Kronenwerth M."/>
            <person name="Shi Y.M."/>
            <person name="Simonyi S."/>
            <person name="Grun P."/>
            <person name="Shapiro-Ilan D."/>
            <person name="Pidot S.J."/>
            <person name="Stinear T.P."/>
            <person name="Ebersberger I."/>
            <person name="Bode H.B."/>
        </authorList>
    </citation>
    <scope>NUCLEOTIDE SEQUENCE [LARGE SCALE GENOMIC DNA]</scope>
    <source>
        <strain evidence="2 3">DSM 17903</strain>
    </source>
</reference>
<dbReference type="RefSeq" id="WP_099139933.1">
    <property type="nucleotide sequence ID" value="NZ_CAWNQJ010000123.1"/>
</dbReference>
<dbReference type="AlphaFoldDB" id="A0A1V0M3Z6"/>
<keyword evidence="1" id="KW-0614">Plasmid</keyword>
<evidence type="ECO:0000313" key="1">
    <source>
        <dbReference type="EMBL" id="ARD69593.1"/>
    </source>
</evidence>